<comment type="caution">
    <text evidence="6">The sequence shown here is derived from an EMBL/GenBank/DDBJ whole genome shotgun (WGS) entry which is preliminary data.</text>
</comment>
<evidence type="ECO:0000256" key="4">
    <source>
        <dbReference type="SAM" id="MobiDB-lite"/>
    </source>
</evidence>
<dbReference type="PANTHER" id="PTHR43132:SF8">
    <property type="entry name" value="HTH-TYPE TRANSCRIPTIONAL REGULATOR KMTR"/>
    <property type="match status" value="1"/>
</dbReference>
<feature type="region of interest" description="Disordered" evidence="4">
    <location>
        <begin position="102"/>
        <end position="122"/>
    </location>
</feature>
<feature type="domain" description="HTH arsR-type" evidence="5">
    <location>
        <begin position="256"/>
        <end position="329"/>
    </location>
</feature>
<dbReference type="Gene3D" id="1.10.10.10">
    <property type="entry name" value="Winged helix-like DNA-binding domain superfamily/Winged helix DNA-binding domain"/>
    <property type="match status" value="1"/>
</dbReference>
<gene>
    <name evidence="6" type="ORF">GCM10022207_61440</name>
</gene>
<dbReference type="InterPro" id="IPR036390">
    <property type="entry name" value="WH_DNA-bd_sf"/>
</dbReference>
<keyword evidence="2" id="KW-0238">DNA-binding</keyword>
<evidence type="ECO:0000256" key="3">
    <source>
        <dbReference type="ARBA" id="ARBA00023163"/>
    </source>
</evidence>
<dbReference type="EMBL" id="BAAAZA010000021">
    <property type="protein sequence ID" value="GAA3885844.1"/>
    <property type="molecule type" value="Genomic_DNA"/>
</dbReference>
<dbReference type="RefSeq" id="WP_345552655.1">
    <property type="nucleotide sequence ID" value="NZ_BAAAZA010000021.1"/>
</dbReference>
<sequence length="336" mass="35880">MIRLHFDAADLRRIVLAPAPNALWEAALSLRSLRAGPAVPDRPRPGVKQWRRRVNGSLAERAGVLLDLVPRDGYLPDFLLQPAAPDLASAVDMAGRTPAEELTADLRVPDPAGRDTAAPPPSRWSLELAAGTATARRTLTADLRGYFDSSIAPLWQRVRTDGTADRALRAEMLLRGGVDALLTTLVPTWLWDPPVLHLPSRYTYDIPLCSRGLLLMPSWFGTGPMIRYRPDEPTVLAYPMHVTDASGTPAGPPESALGPLLGRTRAAVLGALREPATTTALAARTGVSPATASQHATVLRNAGLVHTTRTGTSVLHGLTPLGTALLAGEPPGPIRR</sequence>
<evidence type="ECO:0000313" key="6">
    <source>
        <dbReference type="EMBL" id="GAA3885844.1"/>
    </source>
</evidence>
<reference evidence="7" key="1">
    <citation type="journal article" date="2019" name="Int. J. Syst. Evol. Microbiol.">
        <title>The Global Catalogue of Microorganisms (GCM) 10K type strain sequencing project: providing services to taxonomists for standard genome sequencing and annotation.</title>
        <authorList>
            <consortium name="The Broad Institute Genomics Platform"/>
            <consortium name="The Broad Institute Genome Sequencing Center for Infectious Disease"/>
            <person name="Wu L."/>
            <person name="Ma J."/>
        </authorList>
    </citation>
    <scope>NUCLEOTIDE SEQUENCE [LARGE SCALE GENOMIC DNA]</scope>
    <source>
        <strain evidence="7">JCM 16578</strain>
    </source>
</reference>
<protein>
    <submittedName>
        <fullName evidence="6">Winged helix-turn-helix domain-containing protein</fullName>
    </submittedName>
</protein>
<keyword evidence="1" id="KW-0805">Transcription regulation</keyword>
<dbReference type="SMART" id="SM00418">
    <property type="entry name" value="HTH_ARSR"/>
    <property type="match status" value="1"/>
</dbReference>
<dbReference type="SUPFAM" id="SSF46785">
    <property type="entry name" value="Winged helix' DNA-binding domain"/>
    <property type="match status" value="1"/>
</dbReference>
<organism evidence="6 7">
    <name type="scientific">Streptomyces lannensis</name>
    <dbReference type="NCBI Taxonomy" id="766498"/>
    <lineage>
        <taxon>Bacteria</taxon>
        <taxon>Bacillati</taxon>
        <taxon>Actinomycetota</taxon>
        <taxon>Actinomycetes</taxon>
        <taxon>Kitasatosporales</taxon>
        <taxon>Streptomycetaceae</taxon>
        <taxon>Streptomyces</taxon>
    </lineage>
</organism>
<evidence type="ECO:0000256" key="1">
    <source>
        <dbReference type="ARBA" id="ARBA00023015"/>
    </source>
</evidence>
<dbReference type="InterPro" id="IPR011991">
    <property type="entry name" value="ArsR-like_HTH"/>
</dbReference>
<evidence type="ECO:0000313" key="7">
    <source>
        <dbReference type="Proteomes" id="UP001501563"/>
    </source>
</evidence>
<proteinExistence type="predicted"/>
<name>A0ABP7KU10_9ACTN</name>
<dbReference type="PANTHER" id="PTHR43132">
    <property type="entry name" value="ARSENICAL RESISTANCE OPERON REPRESSOR ARSR-RELATED"/>
    <property type="match status" value="1"/>
</dbReference>
<evidence type="ECO:0000256" key="2">
    <source>
        <dbReference type="ARBA" id="ARBA00023125"/>
    </source>
</evidence>
<dbReference type="CDD" id="cd00090">
    <property type="entry name" value="HTH_ARSR"/>
    <property type="match status" value="1"/>
</dbReference>
<dbReference type="Proteomes" id="UP001501563">
    <property type="component" value="Unassembled WGS sequence"/>
</dbReference>
<evidence type="ECO:0000259" key="5">
    <source>
        <dbReference type="SMART" id="SM00418"/>
    </source>
</evidence>
<dbReference type="InterPro" id="IPR051011">
    <property type="entry name" value="Metal_resp_trans_reg"/>
</dbReference>
<dbReference type="InterPro" id="IPR001845">
    <property type="entry name" value="HTH_ArsR_DNA-bd_dom"/>
</dbReference>
<keyword evidence="3" id="KW-0804">Transcription</keyword>
<keyword evidence="7" id="KW-1185">Reference proteome</keyword>
<accession>A0ABP7KU10</accession>
<dbReference type="InterPro" id="IPR036388">
    <property type="entry name" value="WH-like_DNA-bd_sf"/>
</dbReference>
<dbReference type="Pfam" id="PF12840">
    <property type="entry name" value="HTH_20"/>
    <property type="match status" value="1"/>
</dbReference>